<keyword evidence="10" id="KW-1185">Reference proteome</keyword>
<dbReference type="InterPro" id="IPR006564">
    <property type="entry name" value="Znf_PMZ"/>
</dbReference>
<reference evidence="9 10" key="1">
    <citation type="journal article" date="2022" name="Cell">
        <title>Repeat-based holocentromeres influence genome architecture and karyotype evolution.</title>
        <authorList>
            <person name="Hofstatter P.G."/>
            <person name="Thangavel G."/>
            <person name="Lux T."/>
            <person name="Neumann P."/>
            <person name="Vondrak T."/>
            <person name="Novak P."/>
            <person name="Zhang M."/>
            <person name="Costa L."/>
            <person name="Castellani M."/>
            <person name="Scott A."/>
            <person name="Toegelov H."/>
            <person name="Fuchs J."/>
            <person name="Mata-Sucre Y."/>
            <person name="Dias Y."/>
            <person name="Vanzela A.L.L."/>
            <person name="Huettel B."/>
            <person name="Almeida C.C.S."/>
            <person name="Simkova H."/>
            <person name="Souza G."/>
            <person name="Pedrosa-Harand A."/>
            <person name="Macas J."/>
            <person name="Mayer K.F.X."/>
            <person name="Houben A."/>
            <person name="Marques A."/>
        </authorList>
    </citation>
    <scope>NUCLEOTIDE SEQUENCE [LARGE SCALE GENOMIC DNA]</scope>
    <source>
        <strain evidence="9">RhyTen1mFocal</strain>
    </source>
</reference>
<dbReference type="InterPro" id="IPR007527">
    <property type="entry name" value="Znf_SWIM"/>
</dbReference>
<dbReference type="AlphaFoldDB" id="A0AAD6ESF7"/>
<evidence type="ECO:0000259" key="8">
    <source>
        <dbReference type="PROSITE" id="PS50966"/>
    </source>
</evidence>
<accession>A0AAD6ESF7</accession>
<evidence type="ECO:0000313" key="9">
    <source>
        <dbReference type="EMBL" id="KAJ3699399.1"/>
    </source>
</evidence>
<organism evidence="9 10">
    <name type="scientific">Rhynchospora tenuis</name>
    <dbReference type="NCBI Taxonomy" id="198213"/>
    <lineage>
        <taxon>Eukaryota</taxon>
        <taxon>Viridiplantae</taxon>
        <taxon>Streptophyta</taxon>
        <taxon>Embryophyta</taxon>
        <taxon>Tracheophyta</taxon>
        <taxon>Spermatophyta</taxon>
        <taxon>Magnoliopsida</taxon>
        <taxon>Liliopsida</taxon>
        <taxon>Poales</taxon>
        <taxon>Cyperaceae</taxon>
        <taxon>Cyperoideae</taxon>
        <taxon>Rhynchosporeae</taxon>
        <taxon>Rhynchospora</taxon>
    </lineage>
</organism>
<dbReference type="Pfam" id="PF04434">
    <property type="entry name" value="SWIM"/>
    <property type="match status" value="1"/>
</dbReference>
<dbReference type="PANTHER" id="PTHR31669:SF283">
    <property type="entry name" value="PROTEIN FAR1-RELATED SEQUENCE"/>
    <property type="match status" value="1"/>
</dbReference>
<proteinExistence type="inferred from homology"/>
<dbReference type="InterPro" id="IPR031052">
    <property type="entry name" value="FHY3/FAR1"/>
</dbReference>
<feature type="domain" description="SWIM-type" evidence="8">
    <location>
        <begin position="574"/>
        <end position="608"/>
    </location>
</feature>
<dbReference type="GO" id="GO:0005634">
    <property type="term" value="C:nucleus"/>
    <property type="evidence" value="ECO:0007669"/>
    <property type="project" value="UniProtKB-SubCell"/>
</dbReference>
<evidence type="ECO:0000256" key="1">
    <source>
        <dbReference type="ARBA" id="ARBA00005889"/>
    </source>
</evidence>
<dbReference type="Proteomes" id="UP001210211">
    <property type="component" value="Unassembled WGS sequence"/>
</dbReference>
<comment type="function">
    <text evidence="6">Putative transcription activator involved in regulating light control of development.</text>
</comment>
<evidence type="ECO:0000313" key="10">
    <source>
        <dbReference type="Proteomes" id="UP001210211"/>
    </source>
</evidence>
<protein>
    <recommendedName>
        <fullName evidence="6">Protein FAR1-RELATED SEQUENCE</fullName>
    </recommendedName>
</protein>
<comment type="caution">
    <text evidence="9">The sequence shown here is derived from an EMBL/GenBank/DDBJ whole genome shotgun (WGS) entry which is preliminary data.</text>
</comment>
<evidence type="ECO:0000256" key="7">
    <source>
        <dbReference type="SAM" id="MobiDB-lite"/>
    </source>
</evidence>
<dbReference type="Pfam" id="PF03101">
    <property type="entry name" value="FAR1"/>
    <property type="match status" value="1"/>
</dbReference>
<dbReference type="SMART" id="SM00575">
    <property type="entry name" value="ZnF_PMZ"/>
    <property type="match status" value="1"/>
</dbReference>
<evidence type="ECO:0000256" key="3">
    <source>
        <dbReference type="ARBA" id="ARBA00022771"/>
    </source>
</evidence>
<keyword evidence="3 5" id="KW-0863">Zinc-finger</keyword>
<feature type="compositionally biased region" description="Basic and acidic residues" evidence="7">
    <location>
        <begin position="1"/>
        <end position="14"/>
    </location>
</feature>
<keyword evidence="2 6" id="KW-0479">Metal-binding</keyword>
<dbReference type="PROSITE" id="PS50966">
    <property type="entry name" value="ZF_SWIM"/>
    <property type="match status" value="1"/>
</dbReference>
<evidence type="ECO:0000256" key="6">
    <source>
        <dbReference type="RuleBase" id="RU367018"/>
    </source>
</evidence>
<dbReference type="EMBL" id="JAMRDG010000001">
    <property type="protein sequence ID" value="KAJ3699399.1"/>
    <property type="molecule type" value="Genomic_DNA"/>
</dbReference>
<name>A0AAD6ESF7_9POAL</name>
<dbReference type="Pfam" id="PF10551">
    <property type="entry name" value="MULE"/>
    <property type="match status" value="1"/>
</dbReference>
<dbReference type="InterPro" id="IPR018289">
    <property type="entry name" value="MULE_transposase_dom"/>
</dbReference>
<dbReference type="GO" id="GO:0008270">
    <property type="term" value="F:zinc ion binding"/>
    <property type="evidence" value="ECO:0007669"/>
    <property type="project" value="UniProtKB-UniRule"/>
</dbReference>
<dbReference type="InterPro" id="IPR004330">
    <property type="entry name" value="FAR1_DNA_bnd_dom"/>
</dbReference>
<evidence type="ECO:0000256" key="5">
    <source>
        <dbReference type="PROSITE-ProRule" id="PRU00325"/>
    </source>
</evidence>
<keyword evidence="6" id="KW-0539">Nucleus</keyword>
<sequence length="762" mass="88217">MSAQDKFRGDDYPHNDGSVQIEENNEKDPYVGFVDCTQDQDVLEDVEWGDVEKEVGDPYIGKQFRSVDDAFRFYNMYGSKKGFSIRKQSKSNSKKGLTSVLFVCSKEGFSKRQKQELNGLGSSSILKTPEKDAGSLRTGCQARFRLKLVEGTIWQLSKFVDDHNHELTPDTTARNRKLRSQKSMSSIDKQTIRDLSDQNIAPSKILSYLSMQHGGNDKVFYNSKDVSNLIAMDNRKILGRDIETTLMHFQRKKEEDPEFFYALEADEDGCMKHLFWAEGRSRRAYLELGDVIVFDTTYNTNMYSMPLAPFIGVNHHRQSIFFGMALLRSESTNNFCWLFETWLRAMYGKHPVAIITDQDPAMRIAIKTVFPNTIHRCCKWHIMRKAKENLSTLYRLKPMFQTELELVINCSKTIADFESNWASMIERFNLKNNNHLNLMYDKRSEWVPAYFRGIFFAEMSTNQRSESSNALLKLWVNSHTSIYKFVLKIEGMIETIWQHEVDEDIKSINETPSLWSRYQLEFDAREAYTRKVFKEFKELLKDSTLGIVIEKERDALYEVRYCSSNRKWPESHLVSVEISSGIFSCDCNGFEFEGLLCSHALKVMCNMGIEKLPSHYILKRWCKNANAEVMRPINDRSRDTGNSQALQTFRIAALRPKFNRIVELASKDVRAFKVADENINELLSQLLQIASDKSNQPSELPTIIDEGSTKFLDPPQSKCKGRKKRPARWKIAAEKAPIKRRTCSYCGKKNKHNRRTCPEVHT</sequence>
<gene>
    <name evidence="9" type="ORF">LUZ61_003104</name>
</gene>
<dbReference type="GO" id="GO:0006355">
    <property type="term" value="P:regulation of DNA-templated transcription"/>
    <property type="evidence" value="ECO:0007669"/>
    <property type="project" value="UniProtKB-UniRule"/>
</dbReference>
<feature type="region of interest" description="Disordered" evidence="7">
    <location>
        <begin position="1"/>
        <end position="26"/>
    </location>
</feature>
<evidence type="ECO:0000256" key="4">
    <source>
        <dbReference type="ARBA" id="ARBA00022833"/>
    </source>
</evidence>
<evidence type="ECO:0000256" key="2">
    <source>
        <dbReference type="ARBA" id="ARBA00022723"/>
    </source>
</evidence>
<dbReference type="PANTHER" id="PTHR31669">
    <property type="entry name" value="PROTEIN FAR1-RELATED SEQUENCE 10-RELATED"/>
    <property type="match status" value="1"/>
</dbReference>
<keyword evidence="4 6" id="KW-0862">Zinc</keyword>
<comment type="subcellular location">
    <subcellularLocation>
        <location evidence="6">Nucleus</location>
    </subcellularLocation>
</comment>
<comment type="similarity">
    <text evidence="1 6">Belongs to the FHY3/FAR1 family.</text>
</comment>